<dbReference type="AlphaFoldDB" id="A0A1X7KEV7"/>
<organism evidence="1 2">
    <name type="scientific">Paraburkholderia susongensis</name>
    <dbReference type="NCBI Taxonomy" id="1515439"/>
    <lineage>
        <taxon>Bacteria</taxon>
        <taxon>Pseudomonadati</taxon>
        <taxon>Pseudomonadota</taxon>
        <taxon>Betaproteobacteria</taxon>
        <taxon>Burkholderiales</taxon>
        <taxon>Burkholderiaceae</taxon>
        <taxon>Paraburkholderia</taxon>
    </lineage>
</organism>
<dbReference type="RefSeq" id="WP_085483326.1">
    <property type="nucleotide sequence ID" value="NZ_FXAT01000003.1"/>
</dbReference>
<accession>A0A1X7KEV7</accession>
<keyword evidence="2" id="KW-1185">Reference proteome</keyword>
<proteinExistence type="predicted"/>
<reference evidence="2" key="1">
    <citation type="submission" date="2017-04" db="EMBL/GenBank/DDBJ databases">
        <authorList>
            <person name="Varghese N."/>
            <person name="Submissions S."/>
        </authorList>
    </citation>
    <scope>NUCLEOTIDE SEQUENCE [LARGE SCALE GENOMIC DNA]</scope>
    <source>
        <strain evidence="2">LMG 29540</strain>
    </source>
</reference>
<dbReference type="EMBL" id="FXAT01000003">
    <property type="protein sequence ID" value="SMG39648.1"/>
    <property type="molecule type" value="Genomic_DNA"/>
</dbReference>
<dbReference type="Proteomes" id="UP000193228">
    <property type="component" value="Unassembled WGS sequence"/>
</dbReference>
<name>A0A1X7KEV7_9BURK</name>
<evidence type="ECO:0000313" key="1">
    <source>
        <dbReference type="EMBL" id="SMG39648.1"/>
    </source>
</evidence>
<sequence length="273" mass="28309">MNDQVEKHDGAAAAASVRKVLGISAILVSLATALAACGGGGSDGAAPASVANNSVTKAAVTSTQIVPPNETFEGKTYPLWEAAFWQWALALPVNDPTLPHPFNDCNNRPISAGQSGDVWFWSAPEATVVCNQSATIIPAGKAIFLTTLDIEASSLDAPPFFATTAAGQLAIAQQFANYIQDLFVTIDGVPVANVTAYRTTTGQFTFTAPTPWIFNTVGGSGTSVGDGYFLMLQLPPGAHTIHYGGTFNIPKGVLGHKAVTIPMDVTLLVTMGG</sequence>
<evidence type="ECO:0000313" key="2">
    <source>
        <dbReference type="Proteomes" id="UP000193228"/>
    </source>
</evidence>
<gene>
    <name evidence="1" type="ORF">SAMN06265784_103690</name>
</gene>
<protein>
    <submittedName>
        <fullName evidence="1">Uncharacterized protein</fullName>
    </submittedName>
</protein>